<evidence type="ECO:0000313" key="2">
    <source>
        <dbReference type="Proteomes" id="UP000789572"/>
    </source>
</evidence>
<organism evidence="1 2">
    <name type="scientific">Paraglomus occultum</name>
    <dbReference type="NCBI Taxonomy" id="144539"/>
    <lineage>
        <taxon>Eukaryota</taxon>
        <taxon>Fungi</taxon>
        <taxon>Fungi incertae sedis</taxon>
        <taxon>Mucoromycota</taxon>
        <taxon>Glomeromycotina</taxon>
        <taxon>Glomeromycetes</taxon>
        <taxon>Paraglomerales</taxon>
        <taxon>Paraglomeraceae</taxon>
        <taxon>Paraglomus</taxon>
    </lineage>
</organism>
<proteinExistence type="predicted"/>
<dbReference type="AlphaFoldDB" id="A0A9N9FHP8"/>
<sequence>MLNMSPQKDLPITKLNLLTCSTYLKEMMEMMFLVLGEYMIHQQ</sequence>
<keyword evidence="2" id="KW-1185">Reference proteome</keyword>
<protein>
    <submittedName>
        <fullName evidence="1">9960_t:CDS:1</fullName>
    </submittedName>
</protein>
<reference evidence="1" key="1">
    <citation type="submission" date="2021-06" db="EMBL/GenBank/DDBJ databases">
        <authorList>
            <person name="Kallberg Y."/>
            <person name="Tangrot J."/>
            <person name="Rosling A."/>
        </authorList>
    </citation>
    <scope>NUCLEOTIDE SEQUENCE</scope>
    <source>
        <strain evidence="1">IA702</strain>
    </source>
</reference>
<name>A0A9N9FHP8_9GLOM</name>
<accession>A0A9N9FHP8</accession>
<evidence type="ECO:0000313" key="1">
    <source>
        <dbReference type="EMBL" id="CAG8537056.1"/>
    </source>
</evidence>
<comment type="caution">
    <text evidence="1">The sequence shown here is derived from an EMBL/GenBank/DDBJ whole genome shotgun (WGS) entry which is preliminary data.</text>
</comment>
<feature type="non-terminal residue" evidence="1">
    <location>
        <position position="43"/>
    </location>
</feature>
<gene>
    <name evidence="1" type="ORF">POCULU_LOCUS4347</name>
</gene>
<dbReference type="EMBL" id="CAJVPJ010000556">
    <property type="protein sequence ID" value="CAG8537056.1"/>
    <property type="molecule type" value="Genomic_DNA"/>
</dbReference>
<dbReference type="Proteomes" id="UP000789572">
    <property type="component" value="Unassembled WGS sequence"/>
</dbReference>